<dbReference type="PROSITE" id="PS00018">
    <property type="entry name" value="EF_HAND_1"/>
    <property type="match status" value="1"/>
</dbReference>
<keyword evidence="1" id="KW-0479">Metal-binding</keyword>
<dbReference type="InterPro" id="IPR000306">
    <property type="entry name" value="Znf_FYVE"/>
</dbReference>
<dbReference type="Gene3D" id="2.30.29.30">
    <property type="entry name" value="Pleckstrin-homology domain (PH domain)/Phosphotyrosine-binding domain (PTB)"/>
    <property type="match status" value="1"/>
</dbReference>
<keyword evidence="10" id="KW-1185">Reference proteome</keyword>
<evidence type="ECO:0000313" key="9">
    <source>
        <dbReference type="EMBL" id="CAF3553801.1"/>
    </source>
</evidence>
<dbReference type="PROSITE" id="PS50178">
    <property type="entry name" value="ZF_FYVE"/>
    <property type="match status" value="1"/>
</dbReference>
<sequence length="480" mass="55371">MILLRYSSITYLLSNLCILVNNDNTFLPDRYSKVISKTNEQNECMNYVQLINTESTQYSNQYYSKTINTQFRYPSFRSITCILLILMSNLTQNSYALPIFISQQQQQNNFNPSQNVFIQQENSHVRSNNYPYLSNQYLPQNSQQTHLNTYKVYKHQPVLNQIPQYPNVIQPQQQQQRLRVPSYSNGGLTQILDQTAYSQNNVNNNIGNSSIIQQNIQQVTNNIRRERQRRAMIDKMLILFDDDGNGQLDANEFFSMSLRTNMFPKFHNYLKGALTVFPVLRPKRIRDVQDKFVNSQPLEKEGRALVGEGVLMKICRKKPKQRAFFLFNDILVYGHVVINGRKYSQQKIIPLGEIQVGPPLDTAGGNTSNSSPLAPHWVPDEKANMCMCCQTIKFTTYERRHHCRQCGKVVCDNCSKKRFLLPCVDSRPVRVCDLCFGKLKSEIGDSRPRPPDSSDSEGEDINQQFGVVQDSTFYQNLSSI</sequence>
<dbReference type="InterPro" id="IPR018247">
    <property type="entry name" value="EF_Hand_1_Ca_BS"/>
</dbReference>
<dbReference type="SUPFAM" id="SSF50729">
    <property type="entry name" value="PH domain-like"/>
    <property type="match status" value="1"/>
</dbReference>
<dbReference type="OrthoDB" id="70570at2759"/>
<proteinExistence type="predicted"/>
<evidence type="ECO:0000313" key="8">
    <source>
        <dbReference type="EMBL" id="CAF0771631.1"/>
    </source>
</evidence>
<dbReference type="InterPro" id="IPR011993">
    <property type="entry name" value="PH-like_dom_sf"/>
</dbReference>
<dbReference type="InterPro" id="IPR011011">
    <property type="entry name" value="Znf_FYVE_PHD"/>
</dbReference>
<dbReference type="GO" id="GO:0035091">
    <property type="term" value="F:phosphatidylinositol binding"/>
    <property type="evidence" value="ECO:0007669"/>
    <property type="project" value="TreeGrafter"/>
</dbReference>
<dbReference type="GO" id="GO:0005769">
    <property type="term" value="C:early endosome"/>
    <property type="evidence" value="ECO:0007669"/>
    <property type="project" value="TreeGrafter"/>
</dbReference>
<gene>
    <name evidence="8" type="ORF">GPM918_LOCUS1958</name>
    <name evidence="9" type="ORF">SRO942_LOCUS1958</name>
</gene>
<evidence type="ECO:0000259" key="7">
    <source>
        <dbReference type="PROSITE" id="PS50222"/>
    </source>
</evidence>
<dbReference type="PROSITE" id="PS50222">
    <property type="entry name" value="EF_HAND_2"/>
    <property type="match status" value="1"/>
</dbReference>
<dbReference type="AlphaFoldDB" id="A0A813QR53"/>
<evidence type="ECO:0000313" key="10">
    <source>
        <dbReference type="Proteomes" id="UP000663829"/>
    </source>
</evidence>
<keyword evidence="2 4" id="KW-0863">Zinc-finger</keyword>
<dbReference type="Gene3D" id="3.30.40.10">
    <property type="entry name" value="Zinc/RING finger domain, C3HC4 (zinc finger)"/>
    <property type="match status" value="1"/>
</dbReference>
<evidence type="ECO:0000259" key="6">
    <source>
        <dbReference type="PROSITE" id="PS50178"/>
    </source>
</evidence>
<dbReference type="InterPro" id="IPR013083">
    <property type="entry name" value="Znf_RING/FYVE/PHD"/>
</dbReference>
<reference evidence="8" key="1">
    <citation type="submission" date="2021-02" db="EMBL/GenBank/DDBJ databases">
        <authorList>
            <person name="Nowell W R."/>
        </authorList>
    </citation>
    <scope>NUCLEOTIDE SEQUENCE</scope>
</reference>
<evidence type="ECO:0000256" key="1">
    <source>
        <dbReference type="ARBA" id="ARBA00022723"/>
    </source>
</evidence>
<dbReference type="EMBL" id="CAJNOQ010000202">
    <property type="protein sequence ID" value="CAF0771631.1"/>
    <property type="molecule type" value="Genomic_DNA"/>
</dbReference>
<dbReference type="EMBL" id="CAJOBC010000202">
    <property type="protein sequence ID" value="CAF3553801.1"/>
    <property type="molecule type" value="Genomic_DNA"/>
</dbReference>
<dbReference type="GO" id="GO:0008270">
    <property type="term" value="F:zinc ion binding"/>
    <property type="evidence" value="ECO:0007669"/>
    <property type="project" value="UniProtKB-KW"/>
</dbReference>
<dbReference type="Proteomes" id="UP000681722">
    <property type="component" value="Unassembled WGS sequence"/>
</dbReference>
<dbReference type="SUPFAM" id="SSF57903">
    <property type="entry name" value="FYVE/PHD zinc finger"/>
    <property type="match status" value="1"/>
</dbReference>
<keyword evidence="3" id="KW-0862">Zinc</keyword>
<dbReference type="InterPro" id="IPR017455">
    <property type="entry name" value="Znf_FYVE-rel"/>
</dbReference>
<dbReference type="GO" id="GO:0005509">
    <property type="term" value="F:calcium ion binding"/>
    <property type="evidence" value="ECO:0007669"/>
    <property type="project" value="InterPro"/>
</dbReference>
<organism evidence="8 10">
    <name type="scientific">Didymodactylos carnosus</name>
    <dbReference type="NCBI Taxonomy" id="1234261"/>
    <lineage>
        <taxon>Eukaryota</taxon>
        <taxon>Metazoa</taxon>
        <taxon>Spiralia</taxon>
        <taxon>Gnathifera</taxon>
        <taxon>Rotifera</taxon>
        <taxon>Eurotatoria</taxon>
        <taxon>Bdelloidea</taxon>
        <taxon>Philodinida</taxon>
        <taxon>Philodinidae</taxon>
        <taxon>Didymodactylos</taxon>
    </lineage>
</organism>
<dbReference type="GO" id="GO:0007032">
    <property type="term" value="P:endosome organization"/>
    <property type="evidence" value="ECO:0007669"/>
    <property type="project" value="TreeGrafter"/>
</dbReference>
<dbReference type="GO" id="GO:0008333">
    <property type="term" value="P:endosome to lysosome transport"/>
    <property type="evidence" value="ECO:0007669"/>
    <property type="project" value="TreeGrafter"/>
</dbReference>
<comment type="caution">
    <text evidence="8">The sequence shown here is derived from an EMBL/GenBank/DDBJ whole genome shotgun (WGS) entry which is preliminary data.</text>
</comment>
<feature type="domain" description="EF-hand" evidence="7">
    <location>
        <begin position="228"/>
        <end position="263"/>
    </location>
</feature>
<evidence type="ECO:0000256" key="2">
    <source>
        <dbReference type="ARBA" id="ARBA00022771"/>
    </source>
</evidence>
<evidence type="ECO:0000256" key="4">
    <source>
        <dbReference type="PROSITE-ProRule" id="PRU00091"/>
    </source>
</evidence>
<protein>
    <submittedName>
        <fullName evidence="8">Uncharacterized protein</fullName>
    </submittedName>
</protein>
<dbReference type="PANTHER" id="PTHR46280:SF3">
    <property type="entry name" value="PLECKSTRIN HOMOLOGY DOMAIN-CONTAINING FAMILY F MEMBER 1 HOMOLOG"/>
    <property type="match status" value="1"/>
</dbReference>
<feature type="region of interest" description="Disordered" evidence="5">
    <location>
        <begin position="444"/>
        <end position="465"/>
    </location>
</feature>
<dbReference type="Proteomes" id="UP000663829">
    <property type="component" value="Unassembled WGS sequence"/>
</dbReference>
<evidence type="ECO:0000256" key="5">
    <source>
        <dbReference type="SAM" id="MobiDB-lite"/>
    </source>
</evidence>
<evidence type="ECO:0000256" key="3">
    <source>
        <dbReference type="ARBA" id="ARBA00022833"/>
    </source>
</evidence>
<dbReference type="InterPro" id="IPR002048">
    <property type="entry name" value="EF_hand_dom"/>
</dbReference>
<dbReference type="SMART" id="SM00064">
    <property type="entry name" value="FYVE"/>
    <property type="match status" value="1"/>
</dbReference>
<feature type="domain" description="FYVE-type" evidence="6">
    <location>
        <begin position="380"/>
        <end position="440"/>
    </location>
</feature>
<dbReference type="InterPro" id="IPR051765">
    <property type="entry name" value="PH_domain-containing_F"/>
</dbReference>
<dbReference type="Pfam" id="PF01363">
    <property type="entry name" value="FYVE"/>
    <property type="match status" value="1"/>
</dbReference>
<accession>A0A813QR53</accession>
<name>A0A813QR53_9BILA</name>
<dbReference type="PANTHER" id="PTHR46280">
    <property type="entry name" value="PLECKSTRIN HOMOLOGY DOMAIN-CONTAINING FAMILY F MEMBER 2-RELATED"/>
    <property type="match status" value="1"/>
</dbReference>